<evidence type="ECO:0000313" key="1">
    <source>
        <dbReference type="EMBL" id="KAI4461971.1"/>
    </source>
</evidence>
<name>A0ACB9T591_HOLOL</name>
<organism evidence="1 2">
    <name type="scientific">Holotrichia oblita</name>
    <name type="common">Chafer beetle</name>
    <dbReference type="NCBI Taxonomy" id="644536"/>
    <lineage>
        <taxon>Eukaryota</taxon>
        <taxon>Metazoa</taxon>
        <taxon>Ecdysozoa</taxon>
        <taxon>Arthropoda</taxon>
        <taxon>Hexapoda</taxon>
        <taxon>Insecta</taxon>
        <taxon>Pterygota</taxon>
        <taxon>Neoptera</taxon>
        <taxon>Endopterygota</taxon>
        <taxon>Coleoptera</taxon>
        <taxon>Polyphaga</taxon>
        <taxon>Scarabaeiformia</taxon>
        <taxon>Scarabaeidae</taxon>
        <taxon>Melolonthinae</taxon>
        <taxon>Holotrichia</taxon>
    </lineage>
</organism>
<evidence type="ECO:0000313" key="2">
    <source>
        <dbReference type="Proteomes" id="UP001056778"/>
    </source>
</evidence>
<proteinExistence type="predicted"/>
<reference evidence="1" key="1">
    <citation type="submission" date="2022-04" db="EMBL/GenBank/DDBJ databases">
        <title>Chromosome-scale genome assembly of Holotrichia oblita Faldermann.</title>
        <authorList>
            <person name="Rongchong L."/>
        </authorList>
    </citation>
    <scope>NUCLEOTIDE SEQUENCE</scope>
    <source>
        <strain evidence="1">81SQS9</strain>
    </source>
</reference>
<comment type="caution">
    <text evidence="1">The sequence shown here is derived from an EMBL/GenBank/DDBJ whole genome shotgun (WGS) entry which is preliminary data.</text>
</comment>
<accession>A0ACB9T591</accession>
<sequence>MSHQTGIQANDKLKKYFAKCKEGKIRVLKVSIENGTIVVRYVLENRNEYYFVSEELVHSDEKKVKSTWEHDYDKMIPPLIKDDQPCYILYRMLVDTEWLLLCWSPDTAPIRQKMLYASTKATLKQEFGSAQIKEEIHCTMLDELTFEGYKNHKSDILAPAPLTTREEELQQIRKTEVHTDISAVSKHQTLGGVQFPVTDAVKDAIHEMAKGLHNYLQFKIDIEEERIHLVLKESITVDKLPARVPENNARYHLYRFKHTHEGDLMESVVFIYSMPGYNCTIKERMLYSSCKSPFTDTISSWGINIEKKIEIDAGSELTEEFLYEELHPSTTLHRPKFAKPKGPPGRGPKRLTKSQPTDN</sequence>
<protein>
    <submittedName>
        <fullName evidence="1">Twinfilin</fullName>
    </submittedName>
</protein>
<dbReference type="EMBL" id="CM043019">
    <property type="protein sequence ID" value="KAI4461971.1"/>
    <property type="molecule type" value="Genomic_DNA"/>
</dbReference>
<gene>
    <name evidence="1" type="ORF">MML48_5g00017113</name>
</gene>
<keyword evidence="2" id="KW-1185">Reference proteome</keyword>
<dbReference type="Proteomes" id="UP001056778">
    <property type="component" value="Chromosome 5"/>
</dbReference>